<dbReference type="InterPro" id="IPR034289">
    <property type="entry name" value="CuRO_3_LCC"/>
</dbReference>
<evidence type="ECO:0000256" key="13">
    <source>
        <dbReference type="RuleBase" id="RU361119"/>
    </source>
</evidence>
<reference evidence="20" key="1">
    <citation type="journal article" date="2017" name="Plant J.">
        <title>The pomegranate (Punica granatum L.) genome and the genomics of punicalagin biosynthesis.</title>
        <authorList>
            <person name="Qin G."/>
            <person name="Xu C."/>
            <person name="Ming R."/>
            <person name="Tang H."/>
            <person name="Guyot R."/>
            <person name="Kramer E.M."/>
            <person name="Hu Y."/>
            <person name="Yi X."/>
            <person name="Qi Y."/>
            <person name="Xu X."/>
            <person name="Gao Z."/>
            <person name="Pan H."/>
            <person name="Jian J."/>
            <person name="Tian Y."/>
            <person name="Yue Z."/>
            <person name="Xu Y."/>
        </authorList>
    </citation>
    <scope>NUCLEOTIDE SEQUENCE [LARGE SCALE GENOMIC DNA]</scope>
    <source>
        <strain evidence="20">cv. Dabenzi</strain>
    </source>
</reference>
<dbReference type="PANTHER" id="PTHR11709:SF475">
    <property type="entry name" value="LACCASE"/>
    <property type="match status" value="1"/>
</dbReference>
<evidence type="ECO:0000256" key="5">
    <source>
        <dbReference type="ARBA" id="ARBA00022523"/>
    </source>
</evidence>
<comment type="catalytic activity">
    <reaction evidence="1 13">
        <text>4 hydroquinone + O2 = 4 benzosemiquinone + 2 H2O</text>
        <dbReference type="Rhea" id="RHEA:11276"/>
        <dbReference type="ChEBI" id="CHEBI:15377"/>
        <dbReference type="ChEBI" id="CHEBI:15379"/>
        <dbReference type="ChEBI" id="CHEBI:17594"/>
        <dbReference type="ChEBI" id="CHEBI:17977"/>
        <dbReference type="EC" id="1.10.3.2"/>
    </reaction>
</comment>
<dbReference type="Proteomes" id="UP000197138">
    <property type="component" value="Unassembled WGS sequence"/>
</dbReference>
<dbReference type="InterPro" id="IPR033138">
    <property type="entry name" value="Cu_oxidase_CS"/>
</dbReference>
<dbReference type="InterPro" id="IPR045087">
    <property type="entry name" value="Cu-oxidase_fam"/>
</dbReference>
<evidence type="ECO:0000256" key="2">
    <source>
        <dbReference type="ARBA" id="ARBA00004271"/>
    </source>
</evidence>
<evidence type="ECO:0000256" key="7">
    <source>
        <dbReference type="ARBA" id="ARBA00022723"/>
    </source>
</evidence>
<dbReference type="PROSITE" id="PS00080">
    <property type="entry name" value="MULTICOPPER_OXIDASE2"/>
    <property type="match status" value="1"/>
</dbReference>
<sequence length="659" mass="72398">MGLSQSREDELSDSESEATPARSEAESEDYQDANGQSSAERTPKTPSSVDEVEAKLRAPKLKYATPQTQNPHVKNPVKLYLHIGGHTSEKLTSYDFVKNCRIDGGENESDEDEEENAGEAWWVLKLKETNFTKLCSTKSILTVNGSFPGPEIRVHKGDTVFVTVHNHGTYGLTIHWHGVKQPRNPWSDGPENITQCPIPANTSFTQEIIFSDEEGTLWWHAHSDWTRATVHGAIIVLPLPGKRYPFTTPYAEQTIVLGEWYKGDVMAIVDEAVSTGGDPNISDAFTINGEPGDLYDCSNTTTFRMLVNKGKTYMLRIISAVMNEEIFFGIANHKLTLVAQDASYLKPVSVDYIMISPGQTMDVLVTANQTNSHYYMMGSPFADTTAPFDNTTTTAIFQYKGNYTPPTTPASPSLPVYNNKSAVGNFTKLLRSLASTEHPVNVPKNITERIFMTVSVNQIECANASCSGPDGNALAASLNNISFVTPTIDILQAYYSNITGVYNSTFPSVPPYLFNFTGDVGDNTLYPKQGTKVKVIKYGAAVEIIWQGTNVGAAENHPMHLHGFSYYVIGMGDGNFDNATSPSQYNLVDPPLVNTVGLPKNGWAVIRFVANNPGVWFMHCHLERHATWGMDMAIIVQDGPTNATKMLPPPSYMPPCSSS</sequence>
<evidence type="ECO:0000259" key="18">
    <source>
        <dbReference type="Pfam" id="PF23581"/>
    </source>
</evidence>
<feature type="domain" description="Plastocyanin-like" evidence="17">
    <location>
        <begin position="127"/>
        <end position="238"/>
    </location>
</feature>
<dbReference type="Pfam" id="PF00394">
    <property type="entry name" value="Cu-oxidase"/>
    <property type="match status" value="1"/>
</dbReference>
<protein>
    <recommendedName>
        <fullName evidence="4 13">Laccase</fullName>
        <ecNumber evidence="4 13">1.10.3.2</ecNumber>
    </recommendedName>
    <alternativeName>
        <fullName evidence="13">Benzenediol:oxygen oxidoreductase</fullName>
    </alternativeName>
    <alternativeName>
        <fullName evidence="13">Diphenol oxidase</fullName>
    </alternativeName>
    <alternativeName>
        <fullName evidence="13">Urishiol oxidase</fullName>
    </alternativeName>
</protein>
<dbReference type="InterPro" id="IPR008972">
    <property type="entry name" value="Cupredoxin"/>
</dbReference>
<evidence type="ECO:0000259" key="17">
    <source>
        <dbReference type="Pfam" id="PF07732"/>
    </source>
</evidence>
<dbReference type="EC" id="1.10.3.2" evidence="4 13"/>
<keyword evidence="11" id="KW-0325">Glycoprotein</keyword>
<dbReference type="GO" id="GO:0052716">
    <property type="term" value="F:hydroquinone:oxygen oxidoreductase activity"/>
    <property type="evidence" value="ECO:0007669"/>
    <property type="project" value="UniProtKB-EC"/>
</dbReference>
<dbReference type="PROSITE" id="PS00079">
    <property type="entry name" value="MULTICOPPER_OXIDASE1"/>
    <property type="match status" value="1"/>
</dbReference>
<keyword evidence="6 13" id="KW-0964">Secreted</keyword>
<evidence type="ECO:0000313" key="20">
    <source>
        <dbReference type="Proteomes" id="UP000197138"/>
    </source>
</evidence>
<dbReference type="CDD" id="cd13849">
    <property type="entry name" value="CuRO_1_LCC_plant"/>
    <property type="match status" value="1"/>
</dbReference>
<feature type="domain" description="DUF7135" evidence="18">
    <location>
        <begin position="38"/>
        <end position="126"/>
    </location>
</feature>
<evidence type="ECO:0000256" key="14">
    <source>
        <dbReference type="SAM" id="MobiDB-lite"/>
    </source>
</evidence>
<comment type="similarity">
    <text evidence="3 13">Belongs to the multicopper oxidase family.</text>
</comment>
<evidence type="ECO:0000256" key="10">
    <source>
        <dbReference type="ARBA" id="ARBA00023008"/>
    </source>
</evidence>
<feature type="domain" description="Plastocyanin-like" evidence="16">
    <location>
        <begin position="510"/>
        <end position="638"/>
    </location>
</feature>
<gene>
    <name evidence="19" type="ORF">CDL15_Pgr027414</name>
</gene>
<evidence type="ECO:0000259" key="16">
    <source>
        <dbReference type="Pfam" id="PF07731"/>
    </source>
</evidence>
<organism evidence="19 20">
    <name type="scientific">Punica granatum</name>
    <name type="common">Pomegranate</name>
    <dbReference type="NCBI Taxonomy" id="22663"/>
    <lineage>
        <taxon>Eukaryota</taxon>
        <taxon>Viridiplantae</taxon>
        <taxon>Streptophyta</taxon>
        <taxon>Embryophyta</taxon>
        <taxon>Tracheophyta</taxon>
        <taxon>Spermatophyta</taxon>
        <taxon>Magnoliopsida</taxon>
        <taxon>eudicotyledons</taxon>
        <taxon>Gunneridae</taxon>
        <taxon>Pentapetalae</taxon>
        <taxon>rosids</taxon>
        <taxon>malvids</taxon>
        <taxon>Myrtales</taxon>
        <taxon>Lythraceae</taxon>
        <taxon>Punica</taxon>
    </lineage>
</organism>
<keyword evidence="8 13" id="KW-0677">Repeat</keyword>
<evidence type="ECO:0000313" key="19">
    <source>
        <dbReference type="EMBL" id="OWM84627.1"/>
    </source>
</evidence>
<feature type="compositionally biased region" description="Polar residues" evidence="14">
    <location>
        <begin position="33"/>
        <end position="48"/>
    </location>
</feature>
<evidence type="ECO:0000256" key="9">
    <source>
        <dbReference type="ARBA" id="ARBA00023002"/>
    </source>
</evidence>
<comment type="subcellular location">
    <subcellularLocation>
        <location evidence="2 13">Secreted</location>
        <location evidence="2 13">Extracellular space</location>
        <location evidence="2 13">Apoplast</location>
    </subcellularLocation>
</comment>
<comment type="caution">
    <text evidence="19">The sequence shown here is derived from an EMBL/GenBank/DDBJ whole genome shotgun (WGS) entry which is preliminary data.</text>
</comment>
<evidence type="ECO:0000259" key="15">
    <source>
        <dbReference type="Pfam" id="PF00394"/>
    </source>
</evidence>
<dbReference type="CDD" id="cd13875">
    <property type="entry name" value="CuRO_2_LCC_plant"/>
    <property type="match status" value="1"/>
</dbReference>
<dbReference type="Pfam" id="PF23581">
    <property type="entry name" value="DUF7135"/>
    <property type="match status" value="1"/>
</dbReference>
<dbReference type="InterPro" id="IPR011706">
    <property type="entry name" value="Cu-oxidase_C"/>
</dbReference>
<dbReference type="InterPro" id="IPR055559">
    <property type="entry name" value="CYPRO4_DUF7135"/>
</dbReference>
<evidence type="ECO:0000256" key="12">
    <source>
        <dbReference type="ARBA" id="ARBA00023185"/>
    </source>
</evidence>
<dbReference type="InterPro" id="IPR034288">
    <property type="entry name" value="CuRO_1_LCC"/>
</dbReference>
<keyword evidence="7 13" id="KW-0479">Metal-binding</keyword>
<keyword evidence="5 13" id="KW-0052">Apoplast</keyword>
<keyword evidence="12 13" id="KW-0439">Lignin degradation</keyword>
<dbReference type="AlphaFoldDB" id="A0A218XI65"/>
<evidence type="ECO:0000256" key="11">
    <source>
        <dbReference type="ARBA" id="ARBA00023180"/>
    </source>
</evidence>
<feature type="domain" description="Plastocyanin-like" evidence="15">
    <location>
        <begin position="253"/>
        <end position="402"/>
    </location>
</feature>
<feature type="region of interest" description="Disordered" evidence="14">
    <location>
        <begin position="1"/>
        <end position="53"/>
    </location>
</feature>
<dbReference type="InterPro" id="IPR002355">
    <property type="entry name" value="Cu_oxidase_Cu_BS"/>
</dbReference>
<dbReference type="GO" id="GO:0048046">
    <property type="term" value="C:apoplast"/>
    <property type="evidence" value="ECO:0007669"/>
    <property type="project" value="UniProtKB-SubCell"/>
</dbReference>
<dbReference type="InterPro" id="IPR011707">
    <property type="entry name" value="Cu-oxidase-like_N"/>
</dbReference>
<dbReference type="InterPro" id="IPR001117">
    <property type="entry name" value="Cu-oxidase_2nd"/>
</dbReference>
<dbReference type="SUPFAM" id="SSF49503">
    <property type="entry name" value="Cupredoxins"/>
    <property type="match status" value="3"/>
</dbReference>
<evidence type="ECO:0000256" key="8">
    <source>
        <dbReference type="ARBA" id="ARBA00022737"/>
    </source>
</evidence>
<comment type="function">
    <text evidence="13">Lignin degradation and detoxification of lignin-derived products.</text>
</comment>
<dbReference type="CDD" id="cd13897">
    <property type="entry name" value="CuRO_3_LCC_plant"/>
    <property type="match status" value="1"/>
</dbReference>
<dbReference type="InterPro" id="IPR017761">
    <property type="entry name" value="Laccase"/>
</dbReference>
<evidence type="ECO:0000256" key="4">
    <source>
        <dbReference type="ARBA" id="ARBA00012297"/>
    </source>
</evidence>
<comment type="cofactor">
    <cofactor evidence="13">
        <name>Cu cation</name>
        <dbReference type="ChEBI" id="CHEBI:23378"/>
    </cofactor>
    <text evidence="13">Binds 4 Cu cations per monomer.</text>
</comment>
<accession>A0A218XI65</accession>
<dbReference type="EMBL" id="MTKT01001287">
    <property type="protein sequence ID" value="OWM84627.1"/>
    <property type="molecule type" value="Genomic_DNA"/>
</dbReference>
<keyword evidence="10 13" id="KW-0186">Copper</keyword>
<dbReference type="GO" id="GO:0005507">
    <property type="term" value="F:copper ion binding"/>
    <property type="evidence" value="ECO:0007669"/>
    <property type="project" value="InterPro"/>
</dbReference>
<evidence type="ECO:0000256" key="3">
    <source>
        <dbReference type="ARBA" id="ARBA00010609"/>
    </source>
</evidence>
<dbReference type="NCBIfam" id="TIGR03389">
    <property type="entry name" value="laccase"/>
    <property type="match status" value="1"/>
</dbReference>
<dbReference type="GO" id="GO:0046274">
    <property type="term" value="P:lignin catabolic process"/>
    <property type="evidence" value="ECO:0007669"/>
    <property type="project" value="UniProtKB-KW"/>
</dbReference>
<dbReference type="Pfam" id="PF07732">
    <property type="entry name" value="Cu-oxidase_3"/>
    <property type="match status" value="1"/>
</dbReference>
<dbReference type="Pfam" id="PF07731">
    <property type="entry name" value="Cu-oxidase_2"/>
    <property type="match status" value="1"/>
</dbReference>
<proteinExistence type="inferred from homology"/>
<dbReference type="InterPro" id="IPR034285">
    <property type="entry name" value="CuRO_2_LCC"/>
</dbReference>
<evidence type="ECO:0000256" key="1">
    <source>
        <dbReference type="ARBA" id="ARBA00000349"/>
    </source>
</evidence>
<keyword evidence="9 13" id="KW-0560">Oxidoreductase</keyword>
<name>A0A218XI65_PUNGR</name>
<evidence type="ECO:0000256" key="6">
    <source>
        <dbReference type="ARBA" id="ARBA00022525"/>
    </source>
</evidence>
<dbReference type="PANTHER" id="PTHR11709">
    <property type="entry name" value="MULTI-COPPER OXIDASE"/>
    <property type="match status" value="1"/>
</dbReference>
<dbReference type="Gene3D" id="2.60.40.420">
    <property type="entry name" value="Cupredoxins - blue copper proteins"/>
    <property type="match status" value="3"/>
</dbReference>